<protein>
    <recommendedName>
        <fullName evidence="4">Gag-like protein</fullName>
    </recommendedName>
</protein>
<sequence>MRRNRGGRPMPLVLVKISKQQKRIYHLKEIMSLDIPVKALKSKPSIEQCSRCQRYGHAQSRCTAQRNAWRVAKIMPPKSANVLRPPTGANCGDKHPVNYRGCSCFPKPKPMVASARTPKKQTPVSSQIRPAKSYSHVAACTWTQSQIQKKSETPKTAEKAKKAKTPPKSPRYVLQAMTQQINMLPNTLIATFPSENLKDRK</sequence>
<organism evidence="2 3">
    <name type="scientific">Popillia japonica</name>
    <name type="common">Japanese beetle</name>
    <dbReference type="NCBI Taxonomy" id="7064"/>
    <lineage>
        <taxon>Eukaryota</taxon>
        <taxon>Metazoa</taxon>
        <taxon>Ecdysozoa</taxon>
        <taxon>Arthropoda</taxon>
        <taxon>Hexapoda</taxon>
        <taxon>Insecta</taxon>
        <taxon>Pterygota</taxon>
        <taxon>Neoptera</taxon>
        <taxon>Endopterygota</taxon>
        <taxon>Coleoptera</taxon>
        <taxon>Polyphaga</taxon>
        <taxon>Scarabaeiformia</taxon>
        <taxon>Scarabaeidae</taxon>
        <taxon>Rutelinae</taxon>
        <taxon>Popillia</taxon>
    </lineage>
</organism>
<feature type="compositionally biased region" description="Basic and acidic residues" evidence="1">
    <location>
        <begin position="149"/>
        <end position="160"/>
    </location>
</feature>
<dbReference type="AlphaFoldDB" id="A0AAW1K3W5"/>
<evidence type="ECO:0008006" key="4">
    <source>
        <dbReference type="Google" id="ProtNLM"/>
    </source>
</evidence>
<keyword evidence="3" id="KW-1185">Reference proteome</keyword>
<evidence type="ECO:0000256" key="1">
    <source>
        <dbReference type="SAM" id="MobiDB-lite"/>
    </source>
</evidence>
<feature type="region of interest" description="Disordered" evidence="1">
    <location>
        <begin position="145"/>
        <end position="171"/>
    </location>
</feature>
<dbReference type="EMBL" id="JASPKY010000256">
    <property type="protein sequence ID" value="KAK9712859.1"/>
    <property type="molecule type" value="Genomic_DNA"/>
</dbReference>
<accession>A0AAW1K3W5</accession>
<name>A0AAW1K3W5_POPJA</name>
<evidence type="ECO:0000313" key="2">
    <source>
        <dbReference type="EMBL" id="KAK9712859.1"/>
    </source>
</evidence>
<reference evidence="2 3" key="1">
    <citation type="journal article" date="2024" name="BMC Genomics">
        <title>De novo assembly and annotation of Popillia japonica's genome with initial clues to its potential as an invasive pest.</title>
        <authorList>
            <person name="Cucini C."/>
            <person name="Boschi S."/>
            <person name="Funari R."/>
            <person name="Cardaioli E."/>
            <person name="Iannotti N."/>
            <person name="Marturano G."/>
            <person name="Paoli F."/>
            <person name="Bruttini M."/>
            <person name="Carapelli A."/>
            <person name="Frati F."/>
            <person name="Nardi F."/>
        </authorList>
    </citation>
    <scope>NUCLEOTIDE SEQUENCE [LARGE SCALE GENOMIC DNA]</scope>
    <source>
        <strain evidence="2">DMR45628</strain>
    </source>
</reference>
<proteinExistence type="predicted"/>
<comment type="caution">
    <text evidence="2">The sequence shown here is derived from an EMBL/GenBank/DDBJ whole genome shotgun (WGS) entry which is preliminary data.</text>
</comment>
<evidence type="ECO:0000313" key="3">
    <source>
        <dbReference type="Proteomes" id="UP001458880"/>
    </source>
</evidence>
<dbReference type="Proteomes" id="UP001458880">
    <property type="component" value="Unassembled WGS sequence"/>
</dbReference>
<gene>
    <name evidence="2" type="ORF">QE152_g24673</name>
</gene>